<dbReference type="PANTHER" id="PTHR48069">
    <property type="entry name" value="DIHYDROFOLATE REDUCTASE"/>
    <property type="match status" value="1"/>
</dbReference>
<dbReference type="PROSITE" id="PS51330">
    <property type="entry name" value="DHFR_2"/>
    <property type="match status" value="1"/>
</dbReference>
<dbReference type="RefSeq" id="WP_115558183.1">
    <property type="nucleotide sequence ID" value="NZ_CP031376.1"/>
</dbReference>
<dbReference type="OrthoDB" id="9804315at2"/>
<dbReference type="UniPathway" id="UPA00077">
    <property type="reaction ID" value="UER00158"/>
</dbReference>
<dbReference type="GO" id="GO:0005829">
    <property type="term" value="C:cytosol"/>
    <property type="evidence" value="ECO:0007669"/>
    <property type="project" value="TreeGrafter"/>
</dbReference>
<dbReference type="EMBL" id="CP031376">
    <property type="protein sequence ID" value="AXK51278.1"/>
    <property type="molecule type" value="Genomic_DNA"/>
</dbReference>
<keyword evidence="10" id="KW-1185">Reference proteome</keyword>
<comment type="similarity">
    <text evidence="2 7">Belongs to the dihydrofolate reductase family.</text>
</comment>
<dbReference type="EC" id="1.5.1.3" evidence="3 7"/>
<evidence type="ECO:0000256" key="6">
    <source>
        <dbReference type="ARBA" id="ARBA00023002"/>
    </source>
</evidence>
<accession>A0A345Z3U9</accession>
<dbReference type="GO" id="GO:0006730">
    <property type="term" value="P:one-carbon metabolic process"/>
    <property type="evidence" value="ECO:0007669"/>
    <property type="project" value="UniProtKB-KW"/>
</dbReference>
<reference evidence="9 10" key="1">
    <citation type="submission" date="2018-07" db="EMBL/GenBank/DDBJ databases">
        <title>Complete genome sequence of Spiroplasma alleghenense PLHS-1 (ATCC 51752).</title>
        <authorList>
            <person name="Chou L."/>
            <person name="Lee T.-Y."/>
            <person name="Tsai Y.-M."/>
            <person name="Kuo C.-H."/>
        </authorList>
    </citation>
    <scope>NUCLEOTIDE SEQUENCE [LARGE SCALE GENOMIC DNA]</scope>
    <source>
        <strain evidence="9 10">PLHS-1</strain>
    </source>
</reference>
<evidence type="ECO:0000259" key="8">
    <source>
        <dbReference type="PROSITE" id="PS51330"/>
    </source>
</evidence>
<dbReference type="InterPro" id="IPR001796">
    <property type="entry name" value="DHFR_dom"/>
</dbReference>
<keyword evidence="4 7" id="KW-0554">One-carbon metabolism</keyword>
<dbReference type="PANTHER" id="PTHR48069:SF3">
    <property type="entry name" value="DIHYDROFOLATE REDUCTASE"/>
    <property type="match status" value="1"/>
</dbReference>
<feature type="domain" description="DHFR" evidence="8">
    <location>
        <begin position="1"/>
        <end position="158"/>
    </location>
</feature>
<protein>
    <recommendedName>
        <fullName evidence="3 7">Dihydrofolate reductase</fullName>
        <ecNumber evidence="3 7">1.5.1.3</ecNumber>
    </recommendedName>
</protein>
<dbReference type="KEGG" id="salx:SALLE_v1c06060"/>
<comment type="function">
    <text evidence="7">Key enzyme in folate metabolism. Catalyzes an essential reaction for de novo glycine and purine synthesis, and for DNA precursor synthesis.</text>
</comment>
<proteinExistence type="inferred from homology"/>
<evidence type="ECO:0000256" key="7">
    <source>
        <dbReference type="PIRNR" id="PIRNR000194"/>
    </source>
</evidence>
<dbReference type="PRINTS" id="PR00070">
    <property type="entry name" value="DHFR"/>
</dbReference>
<dbReference type="GO" id="GO:0046452">
    <property type="term" value="P:dihydrofolate metabolic process"/>
    <property type="evidence" value="ECO:0007669"/>
    <property type="project" value="TreeGrafter"/>
</dbReference>
<evidence type="ECO:0000256" key="2">
    <source>
        <dbReference type="ARBA" id="ARBA00009539"/>
    </source>
</evidence>
<sequence>MIKLVWAQTQEGIIGQENKLPWKIPEEMNFFKQYTTGKTIVMGRKTFEAIGSKPLPNRENIVLSKNGNLVINNENVKIINDIDYLIKRYQNQPNELIVIGGSQIYQMFLPYADKLIVSVIKQNYPGDTIFPRVNWDDFEIYSEIDKDEFVIKKYERKK</sequence>
<evidence type="ECO:0000313" key="9">
    <source>
        <dbReference type="EMBL" id="AXK51278.1"/>
    </source>
</evidence>
<name>A0A345Z3U9_9MOLU</name>
<evidence type="ECO:0000313" key="10">
    <source>
        <dbReference type="Proteomes" id="UP000254792"/>
    </source>
</evidence>
<dbReference type="CDD" id="cd00209">
    <property type="entry name" value="DHFR"/>
    <property type="match status" value="1"/>
</dbReference>
<dbReference type="GO" id="GO:0050661">
    <property type="term" value="F:NADP binding"/>
    <property type="evidence" value="ECO:0007669"/>
    <property type="project" value="InterPro"/>
</dbReference>
<evidence type="ECO:0000256" key="5">
    <source>
        <dbReference type="ARBA" id="ARBA00022857"/>
    </source>
</evidence>
<keyword evidence="6 7" id="KW-0560">Oxidoreductase</keyword>
<dbReference type="GO" id="GO:0004146">
    <property type="term" value="F:dihydrofolate reductase activity"/>
    <property type="evidence" value="ECO:0007669"/>
    <property type="project" value="UniProtKB-EC"/>
</dbReference>
<dbReference type="PIRSF" id="PIRSF000194">
    <property type="entry name" value="DHFR"/>
    <property type="match status" value="1"/>
</dbReference>
<keyword evidence="5 7" id="KW-0521">NADP</keyword>
<evidence type="ECO:0000256" key="3">
    <source>
        <dbReference type="ARBA" id="ARBA00012856"/>
    </source>
</evidence>
<dbReference type="GO" id="GO:0046655">
    <property type="term" value="P:folic acid metabolic process"/>
    <property type="evidence" value="ECO:0007669"/>
    <property type="project" value="TreeGrafter"/>
</dbReference>
<gene>
    <name evidence="9" type="primary">dfrA</name>
    <name evidence="9" type="ORF">SALLE_v1c06060</name>
</gene>
<dbReference type="InterPro" id="IPR012259">
    <property type="entry name" value="DHFR"/>
</dbReference>
<comment type="pathway">
    <text evidence="1 7">Cofactor biosynthesis; tetrahydrofolate biosynthesis; 5,6,7,8-tetrahydrofolate from 7,8-dihydrofolate: step 1/1.</text>
</comment>
<dbReference type="AlphaFoldDB" id="A0A345Z3U9"/>
<dbReference type="Gene3D" id="3.40.430.10">
    <property type="entry name" value="Dihydrofolate Reductase, subunit A"/>
    <property type="match status" value="1"/>
</dbReference>
<evidence type="ECO:0000256" key="4">
    <source>
        <dbReference type="ARBA" id="ARBA00022563"/>
    </source>
</evidence>
<dbReference type="SUPFAM" id="SSF53597">
    <property type="entry name" value="Dihydrofolate reductase-like"/>
    <property type="match status" value="1"/>
</dbReference>
<comment type="catalytic activity">
    <reaction evidence="7">
        <text>(6S)-5,6,7,8-tetrahydrofolate + NADP(+) = 7,8-dihydrofolate + NADPH + H(+)</text>
        <dbReference type="Rhea" id="RHEA:15009"/>
        <dbReference type="ChEBI" id="CHEBI:15378"/>
        <dbReference type="ChEBI" id="CHEBI:57451"/>
        <dbReference type="ChEBI" id="CHEBI:57453"/>
        <dbReference type="ChEBI" id="CHEBI:57783"/>
        <dbReference type="ChEBI" id="CHEBI:58349"/>
        <dbReference type="EC" id="1.5.1.3"/>
    </reaction>
</comment>
<dbReference type="GO" id="GO:0046654">
    <property type="term" value="P:tetrahydrofolate biosynthetic process"/>
    <property type="evidence" value="ECO:0007669"/>
    <property type="project" value="UniProtKB-UniPathway"/>
</dbReference>
<dbReference type="Pfam" id="PF00186">
    <property type="entry name" value="DHFR_1"/>
    <property type="match status" value="1"/>
</dbReference>
<evidence type="ECO:0000256" key="1">
    <source>
        <dbReference type="ARBA" id="ARBA00004903"/>
    </source>
</evidence>
<dbReference type="Proteomes" id="UP000254792">
    <property type="component" value="Chromosome"/>
</dbReference>
<dbReference type="InterPro" id="IPR024072">
    <property type="entry name" value="DHFR-like_dom_sf"/>
</dbReference>
<organism evidence="9 10">
    <name type="scientific">Spiroplasma alleghenense</name>
    <dbReference type="NCBI Taxonomy" id="216931"/>
    <lineage>
        <taxon>Bacteria</taxon>
        <taxon>Bacillati</taxon>
        <taxon>Mycoplasmatota</taxon>
        <taxon>Mollicutes</taxon>
        <taxon>Entomoplasmatales</taxon>
        <taxon>Spiroplasmataceae</taxon>
        <taxon>Spiroplasma</taxon>
    </lineage>
</organism>